<dbReference type="InterPro" id="IPR023271">
    <property type="entry name" value="Aquaporin-like"/>
</dbReference>
<evidence type="ECO:0000256" key="9">
    <source>
        <dbReference type="ARBA" id="ARBA00023180"/>
    </source>
</evidence>
<dbReference type="PANTHER" id="PTHR19139:SF34">
    <property type="entry name" value="AQUAPORIN-4"/>
    <property type="match status" value="1"/>
</dbReference>
<reference evidence="12" key="2">
    <citation type="submission" date="2025-08" db="UniProtKB">
        <authorList>
            <consortium name="Ensembl"/>
        </authorList>
    </citation>
    <scope>IDENTIFICATION</scope>
    <source>
        <strain evidence="12">Hd-rR</strain>
    </source>
</reference>
<evidence type="ECO:0000256" key="4">
    <source>
        <dbReference type="ARBA" id="ARBA00022553"/>
    </source>
</evidence>
<dbReference type="Bgee" id="ENSORLG00000017012">
    <property type="expression patterns" value="Expressed in sexually immature organism and 4 other cell types or tissues"/>
</dbReference>
<dbReference type="AlphaFoldDB" id="H2MRA4"/>
<evidence type="ECO:0000256" key="8">
    <source>
        <dbReference type="ARBA" id="ARBA00023136"/>
    </source>
</evidence>
<dbReference type="InterPro" id="IPR000425">
    <property type="entry name" value="MIP"/>
</dbReference>
<dbReference type="Ensembl" id="ENSORLT00000021284.2">
    <property type="protein sequence ID" value="ENSORLP00000021283.2"/>
    <property type="gene ID" value="ENSORLG00000017012.2"/>
</dbReference>
<keyword evidence="3" id="KW-1003">Cell membrane</keyword>
<keyword evidence="13" id="KW-1185">Reference proteome</keyword>
<dbReference type="InterPro" id="IPR034294">
    <property type="entry name" value="Aquaporin_transptr"/>
</dbReference>
<comment type="similarity">
    <text evidence="2 10">Belongs to the MIP/aquaporin (TC 1.A.8) family.</text>
</comment>
<evidence type="ECO:0000256" key="2">
    <source>
        <dbReference type="ARBA" id="ARBA00006175"/>
    </source>
</evidence>
<keyword evidence="5 10" id="KW-0812">Transmembrane</keyword>
<keyword evidence="10" id="KW-0813">Transport</keyword>
<dbReference type="Gene3D" id="1.20.1080.10">
    <property type="entry name" value="Glycerol uptake facilitator protein"/>
    <property type="match status" value="1"/>
</dbReference>
<proteinExistence type="inferred from homology"/>
<comment type="subcellular location">
    <subcellularLocation>
        <location evidence="1">Basolateral cell membrane</location>
        <topology evidence="1">Multi-pass membrane protein</topology>
    </subcellularLocation>
</comment>
<feature type="transmembrane region" description="Helical" evidence="11">
    <location>
        <begin position="167"/>
        <end position="189"/>
    </location>
</feature>
<evidence type="ECO:0000256" key="3">
    <source>
        <dbReference type="ARBA" id="ARBA00022475"/>
    </source>
</evidence>
<dbReference type="PRINTS" id="PR02016">
    <property type="entry name" value="AQUAPORIN4"/>
</dbReference>
<name>H2MRA4_ORYLA</name>
<feature type="transmembrane region" description="Helical" evidence="11">
    <location>
        <begin position="201"/>
        <end position="220"/>
    </location>
</feature>
<dbReference type="PANTHER" id="PTHR19139">
    <property type="entry name" value="AQUAPORIN TRANSPORTER"/>
    <property type="match status" value="1"/>
</dbReference>
<evidence type="ECO:0000313" key="13">
    <source>
        <dbReference type="Proteomes" id="UP000001038"/>
    </source>
</evidence>
<dbReference type="GO" id="GO:0016323">
    <property type="term" value="C:basolateral plasma membrane"/>
    <property type="evidence" value="ECO:0007669"/>
    <property type="project" value="UniProtKB-SubCell"/>
</dbReference>
<dbReference type="Proteomes" id="UP000001038">
    <property type="component" value="Chromosome 17"/>
</dbReference>
<keyword evidence="7 11" id="KW-1133">Transmembrane helix</keyword>
<reference evidence="12 13" key="1">
    <citation type="journal article" date="2007" name="Nature">
        <title>The medaka draft genome and insights into vertebrate genome evolution.</title>
        <authorList>
            <person name="Kasahara M."/>
            <person name="Naruse K."/>
            <person name="Sasaki S."/>
            <person name="Nakatani Y."/>
            <person name="Qu W."/>
            <person name="Ahsan B."/>
            <person name="Yamada T."/>
            <person name="Nagayasu Y."/>
            <person name="Doi K."/>
            <person name="Kasai Y."/>
            <person name="Jindo T."/>
            <person name="Kobayashi D."/>
            <person name="Shimada A."/>
            <person name="Toyoda A."/>
            <person name="Kuroki Y."/>
            <person name="Fujiyama A."/>
            <person name="Sasaki T."/>
            <person name="Shimizu A."/>
            <person name="Asakawa S."/>
            <person name="Shimizu N."/>
            <person name="Hashimoto S."/>
            <person name="Yang J."/>
            <person name="Lee Y."/>
            <person name="Matsushima K."/>
            <person name="Sugano S."/>
            <person name="Sakaizumi M."/>
            <person name="Narita T."/>
            <person name="Ohishi K."/>
            <person name="Haga S."/>
            <person name="Ohta F."/>
            <person name="Nomoto H."/>
            <person name="Nogata K."/>
            <person name="Morishita T."/>
            <person name="Endo T."/>
            <person name="Shin-I T."/>
            <person name="Takeda H."/>
            <person name="Morishita S."/>
            <person name="Kohara Y."/>
        </authorList>
    </citation>
    <scope>NUCLEOTIDE SEQUENCE [LARGE SCALE GENOMIC DNA]</scope>
    <source>
        <strain evidence="12 13">Hd-rR</strain>
    </source>
</reference>
<dbReference type="GO" id="GO:0015267">
    <property type="term" value="F:channel activity"/>
    <property type="evidence" value="ECO:0007669"/>
    <property type="project" value="InterPro"/>
</dbReference>
<evidence type="ECO:0000256" key="7">
    <source>
        <dbReference type="ARBA" id="ARBA00022989"/>
    </source>
</evidence>
<feature type="transmembrane region" description="Helical" evidence="11">
    <location>
        <begin position="20"/>
        <end position="40"/>
    </location>
</feature>
<evidence type="ECO:0000313" key="12">
    <source>
        <dbReference type="Ensembl" id="ENSORLP00000021283.2"/>
    </source>
</evidence>
<accession>H2MRA4</accession>
<dbReference type="SUPFAM" id="SSF81338">
    <property type="entry name" value="Aquaporin-like"/>
    <property type="match status" value="1"/>
</dbReference>
<evidence type="ECO:0000256" key="10">
    <source>
        <dbReference type="RuleBase" id="RU000477"/>
    </source>
</evidence>
<keyword evidence="8 11" id="KW-0472">Membrane</keyword>
<keyword evidence="9" id="KW-0325">Glycoprotein</keyword>
<evidence type="ECO:0000256" key="6">
    <source>
        <dbReference type="ARBA" id="ARBA00022737"/>
    </source>
</evidence>
<evidence type="ECO:0000256" key="11">
    <source>
        <dbReference type="SAM" id="Phobius"/>
    </source>
</evidence>
<organism evidence="12 13">
    <name type="scientific">Oryzias latipes</name>
    <name type="common">Japanese rice fish</name>
    <name type="synonym">Japanese killifish</name>
    <dbReference type="NCBI Taxonomy" id="8090"/>
    <lineage>
        <taxon>Eukaryota</taxon>
        <taxon>Metazoa</taxon>
        <taxon>Chordata</taxon>
        <taxon>Craniata</taxon>
        <taxon>Vertebrata</taxon>
        <taxon>Euteleostomi</taxon>
        <taxon>Actinopterygii</taxon>
        <taxon>Neopterygii</taxon>
        <taxon>Teleostei</taxon>
        <taxon>Neoteleostei</taxon>
        <taxon>Acanthomorphata</taxon>
        <taxon>Ovalentaria</taxon>
        <taxon>Atherinomorphae</taxon>
        <taxon>Beloniformes</taxon>
        <taxon>Adrianichthyidae</taxon>
        <taxon>Oryziinae</taxon>
        <taxon>Oryzias</taxon>
    </lineage>
</organism>
<dbReference type="GeneTree" id="ENSGT00940000156037"/>
<keyword evidence="6" id="KW-0677">Repeat</keyword>
<dbReference type="Pfam" id="PF00230">
    <property type="entry name" value="MIP"/>
    <property type="match status" value="1"/>
</dbReference>
<dbReference type="PRINTS" id="PR00783">
    <property type="entry name" value="MINTRINSICP"/>
</dbReference>
<protein>
    <submittedName>
        <fullName evidence="12">Aquaporin 4</fullName>
    </submittedName>
</protein>
<feature type="transmembrane region" description="Helical" evidence="11">
    <location>
        <begin position="126"/>
        <end position="147"/>
    </location>
</feature>
<evidence type="ECO:0000256" key="1">
    <source>
        <dbReference type="ARBA" id="ARBA00004554"/>
    </source>
</evidence>
<keyword evidence="4" id="KW-0597">Phosphoprotein</keyword>
<feature type="transmembrane region" description="Helical" evidence="11">
    <location>
        <begin position="83"/>
        <end position="105"/>
    </location>
</feature>
<sequence length="298" mass="32175">MNENNSLHATEADGNRTHRYFWFLSCCISQNIMVAFKGIWTKEFWRAVSGEYLASVIFVLLGLGSTINWAAGEEKPPPADLVLISLCFGLSIATMVQCFGHISGGHINPAVTAAMVVTRKLSLAKALFYVAAQCLGAITGAGILYLVTPDTVRGSLGVTKVNTNVALGNALLVELLITFELVFTIFATCDSKRTDLSGSPSLAIGLAVAIGHLFGVYWLGPILGGLLAAGFYEYLYCPDPEIKKRMQQIFKKTPSGTYKEVETEDLGVKSVSGHNIDLEKAEKKELFHDSTGEVLSSV</sequence>
<feature type="transmembrane region" description="Helical" evidence="11">
    <location>
        <begin position="52"/>
        <end position="71"/>
    </location>
</feature>
<dbReference type="CDD" id="cd00333">
    <property type="entry name" value="MIP"/>
    <property type="match status" value="1"/>
</dbReference>
<evidence type="ECO:0000256" key="5">
    <source>
        <dbReference type="ARBA" id="ARBA00022692"/>
    </source>
</evidence>
<gene>
    <name evidence="12" type="primary">AQP4</name>
</gene>
<reference evidence="12" key="3">
    <citation type="submission" date="2025-09" db="UniProtKB">
        <authorList>
            <consortium name="Ensembl"/>
        </authorList>
    </citation>
    <scope>IDENTIFICATION</scope>
    <source>
        <strain evidence="12">Hd-rR</strain>
    </source>
</reference>